<feature type="region of interest" description="Disordered" evidence="5">
    <location>
        <begin position="16"/>
        <end position="80"/>
    </location>
</feature>
<sequence length="466" mass="51505">MAQFAFDSDLHSLLQLDTPIPNAPPARWQRKAKEASGPAPSPMRAANRSHTAGRTPGRTPGKSSSKIQTTPSKPGGDRYIPHRSATQMEVASFLLSKENHSENSQTPTKKEHQKAWALNLNGFDVEEAKILRLSGKPQKVPEGYENRLKVLYSQKATATPGSSKRTCRYIPSLPDRILDAPEIRNDYYLNLVDWSSGNVLAVALDNSVYLWSASTGDILQLLQMEQPGDYVSSVSWIKEGNYLAVGTSSAEVQLWDVQQQKRLRNMTSHSARVGSLCWNSYILSSGSRSGHIHHHDVRVAEHHVATLSGHSQEVCGLRWSPDGRHLASGGNDNLVNVWPSAALEAGWVPLQTFTQHQGLSSYTILSPQVCSILWSSHYKELISGHGFAQNQLVIWKYPTMVKVAELKGHTARVLSLAMSPDGATVASAAADETLRMWRCFELDPARRREREKASAPKSSLIHQGIR</sequence>
<evidence type="ECO:0000313" key="8">
    <source>
        <dbReference type="Proteomes" id="UP001177744"/>
    </source>
</evidence>
<evidence type="ECO:0000256" key="2">
    <source>
        <dbReference type="ARBA" id="ARBA00022574"/>
    </source>
</evidence>
<protein>
    <recommendedName>
        <fullName evidence="6">CDC20/Fizzy WD40 domain-containing protein</fullName>
    </recommendedName>
</protein>
<keyword evidence="8" id="KW-1185">Reference proteome</keyword>
<keyword evidence="3" id="KW-0677">Repeat</keyword>
<organism evidence="7 8">
    <name type="scientific">Cnephaeus nilssonii</name>
    <name type="common">Northern bat</name>
    <name type="synonym">Eptesicus nilssonii</name>
    <dbReference type="NCBI Taxonomy" id="3371016"/>
    <lineage>
        <taxon>Eukaryota</taxon>
        <taxon>Metazoa</taxon>
        <taxon>Chordata</taxon>
        <taxon>Craniata</taxon>
        <taxon>Vertebrata</taxon>
        <taxon>Euteleostomi</taxon>
        <taxon>Mammalia</taxon>
        <taxon>Eutheria</taxon>
        <taxon>Laurasiatheria</taxon>
        <taxon>Chiroptera</taxon>
        <taxon>Yangochiroptera</taxon>
        <taxon>Vespertilionidae</taxon>
        <taxon>Cnephaeus</taxon>
    </lineage>
</organism>
<evidence type="ECO:0000259" key="6">
    <source>
        <dbReference type="Pfam" id="PF24807"/>
    </source>
</evidence>
<dbReference type="PROSITE" id="PS50082">
    <property type="entry name" value="WD_REPEATS_2"/>
    <property type="match status" value="3"/>
</dbReference>
<dbReference type="GO" id="GO:1905786">
    <property type="term" value="P:positive regulation of anaphase-promoting complex-dependent catabolic process"/>
    <property type="evidence" value="ECO:0007669"/>
    <property type="project" value="TreeGrafter"/>
</dbReference>
<dbReference type="InterPro" id="IPR056150">
    <property type="entry name" value="WD40_CDC20-Fz"/>
</dbReference>
<dbReference type="SUPFAM" id="SSF50978">
    <property type="entry name" value="WD40 repeat-like"/>
    <property type="match status" value="1"/>
</dbReference>
<dbReference type="Gene3D" id="2.130.10.10">
    <property type="entry name" value="YVTN repeat-like/Quinoprotein amine dehydrogenase"/>
    <property type="match status" value="2"/>
</dbReference>
<dbReference type="GO" id="GO:0010997">
    <property type="term" value="F:anaphase-promoting complex binding"/>
    <property type="evidence" value="ECO:0007669"/>
    <property type="project" value="InterPro"/>
</dbReference>
<gene>
    <name evidence="7" type="ORF">QTO34_018658</name>
</gene>
<dbReference type="PANTHER" id="PTHR19918:SF3">
    <property type="entry name" value="CELL DIVISION CYCLE PROTEIN 20 HOMOLOG"/>
    <property type="match status" value="1"/>
</dbReference>
<evidence type="ECO:0000256" key="5">
    <source>
        <dbReference type="SAM" id="MobiDB-lite"/>
    </source>
</evidence>
<proteinExistence type="inferred from homology"/>
<name>A0AA40LQL9_CNENI</name>
<dbReference type="EMBL" id="JAULJE010000008">
    <property type="protein sequence ID" value="KAK1340094.1"/>
    <property type="molecule type" value="Genomic_DNA"/>
</dbReference>
<dbReference type="GO" id="GO:0031145">
    <property type="term" value="P:anaphase-promoting complex-dependent catabolic process"/>
    <property type="evidence" value="ECO:0007669"/>
    <property type="project" value="TreeGrafter"/>
</dbReference>
<dbReference type="SMART" id="SM00320">
    <property type="entry name" value="WD40"/>
    <property type="match status" value="6"/>
</dbReference>
<evidence type="ECO:0000256" key="3">
    <source>
        <dbReference type="ARBA" id="ARBA00022737"/>
    </source>
</evidence>
<dbReference type="InterPro" id="IPR015943">
    <property type="entry name" value="WD40/YVTN_repeat-like_dom_sf"/>
</dbReference>
<dbReference type="PROSITE" id="PS50294">
    <property type="entry name" value="WD_REPEATS_REGION"/>
    <property type="match status" value="2"/>
</dbReference>
<dbReference type="AlphaFoldDB" id="A0AA40LQL9"/>
<evidence type="ECO:0000256" key="1">
    <source>
        <dbReference type="ARBA" id="ARBA00006445"/>
    </source>
</evidence>
<dbReference type="Pfam" id="PF24807">
    <property type="entry name" value="WD40_CDC20-Fz"/>
    <property type="match status" value="1"/>
</dbReference>
<dbReference type="InterPro" id="IPR033010">
    <property type="entry name" value="Cdc20/Fizzy"/>
</dbReference>
<dbReference type="Proteomes" id="UP001177744">
    <property type="component" value="Unassembled WGS sequence"/>
</dbReference>
<reference evidence="7" key="1">
    <citation type="submission" date="2023-06" db="EMBL/GenBank/DDBJ databases">
        <title>Reference genome for the Northern bat (Eptesicus nilssonii), a most northern bat species.</title>
        <authorList>
            <person name="Laine V.N."/>
            <person name="Pulliainen A.T."/>
            <person name="Lilley T.M."/>
        </authorList>
    </citation>
    <scope>NUCLEOTIDE SEQUENCE</scope>
    <source>
        <strain evidence="7">BLF_Eptnil</strain>
        <tissue evidence="7">Kidney</tissue>
    </source>
</reference>
<feature type="repeat" description="WD" evidence="4">
    <location>
        <begin position="224"/>
        <end position="265"/>
    </location>
</feature>
<feature type="domain" description="CDC20/Fizzy WD40" evidence="6">
    <location>
        <begin position="178"/>
        <end position="357"/>
    </location>
</feature>
<dbReference type="InterPro" id="IPR036322">
    <property type="entry name" value="WD40_repeat_dom_sf"/>
</dbReference>
<accession>A0AA40LQL9</accession>
<dbReference type="GO" id="GO:1990757">
    <property type="term" value="F:ubiquitin ligase activator activity"/>
    <property type="evidence" value="ECO:0007669"/>
    <property type="project" value="TreeGrafter"/>
</dbReference>
<dbReference type="InterPro" id="IPR001680">
    <property type="entry name" value="WD40_rpt"/>
</dbReference>
<dbReference type="PANTHER" id="PTHR19918">
    <property type="entry name" value="CELL DIVISION CYCLE 20 CDC20 FIZZY -RELATED"/>
    <property type="match status" value="1"/>
</dbReference>
<feature type="repeat" description="WD" evidence="4">
    <location>
        <begin position="406"/>
        <end position="437"/>
    </location>
</feature>
<comment type="similarity">
    <text evidence="1">Belongs to the WD repeat CDC20/Fizzy family.</text>
</comment>
<keyword evidence="2 4" id="KW-0853">WD repeat</keyword>
<feature type="repeat" description="WD" evidence="4">
    <location>
        <begin position="307"/>
        <end position="338"/>
    </location>
</feature>
<dbReference type="GO" id="GO:0005680">
    <property type="term" value="C:anaphase-promoting complex"/>
    <property type="evidence" value="ECO:0007669"/>
    <property type="project" value="TreeGrafter"/>
</dbReference>
<feature type="compositionally biased region" description="Polar residues" evidence="5">
    <location>
        <begin position="61"/>
        <end position="72"/>
    </location>
</feature>
<dbReference type="Pfam" id="PF00400">
    <property type="entry name" value="WD40"/>
    <property type="match status" value="1"/>
</dbReference>
<comment type="caution">
    <text evidence="7">The sequence shown here is derived from an EMBL/GenBank/DDBJ whole genome shotgun (WGS) entry which is preliminary data.</text>
</comment>
<evidence type="ECO:0000313" key="7">
    <source>
        <dbReference type="EMBL" id="KAK1340094.1"/>
    </source>
</evidence>
<evidence type="ECO:0000256" key="4">
    <source>
        <dbReference type="PROSITE-ProRule" id="PRU00221"/>
    </source>
</evidence>